<evidence type="ECO:0000313" key="2">
    <source>
        <dbReference type="Proteomes" id="UP000887009"/>
    </source>
</evidence>
<dbReference type="RefSeq" id="WP_223919481.1">
    <property type="nucleotide sequence ID" value="NZ_BPNL01000005.1"/>
</dbReference>
<sequence>MSETLHLEGDLFIETFTNNVSNGVIGPVDVNSLEVKPDSDKISIPSKRKGKLGQARETYFVPKPATISIKTSEIPPVLMAAAFMGLESAINQGAGTLTDVALTLPAHPKWVSLGKTNLSATGLVVKEGATTLVLGTDFEINYALGLLRATKAGAVADGGPVTVSASYNAVTGSRIAGNVQPEVKAKLILDGRSVIGGEAVVLTVPRASLAPKKAVDFLSDKPIEIELEGELLALDGETAPFYVDRPETV</sequence>
<dbReference type="Proteomes" id="UP000887009">
    <property type="component" value="Unassembled WGS sequence"/>
</dbReference>
<evidence type="ECO:0000313" key="1">
    <source>
        <dbReference type="EMBL" id="GJA53310.1"/>
    </source>
</evidence>
<dbReference type="EMBL" id="BPNL01000005">
    <property type="protein sequence ID" value="GJA53310.1"/>
    <property type="molecule type" value="Genomic_DNA"/>
</dbReference>
<protein>
    <submittedName>
        <fullName evidence="1">Uncharacterized protein</fullName>
    </submittedName>
</protein>
<proteinExistence type="predicted"/>
<dbReference type="AlphaFoldDB" id="A0AAI9P8A5"/>
<organism evidence="1 2">
    <name type="scientific">Aeromonas caviae</name>
    <name type="common">Aeromonas punctata</name>
    <dbReference type="NCBI Taxonomy" id="648"/>
    <lineage>
        <taxon>Bacteria</taxon>
        <taxon>Pseudomonadati</taxon>
        <taxon>Pseudomonadota</taxon>
        <taxon>Gammaproteobacteria</taxon>
        <taxon>Aeromonadales</taxon>
        <taxon>Aeromonadaceae</taxon>
        <taxon>Aeromonas</taxon>
    </lineage>
</organism>
<name>A0AAI9P8A5_AERCA</name>
<gene>
    <name evidence="1" type="ORF">KAM348_07330</name>
</gene>
<comment type="caution">
    <text evidence="1">The sequence shown here is derived from an EMBL/GenBank/DDBJ whole genome shotgun (WGS) entry which is preliminary data.</text>
</comment>
<accession>A0AAI9P8A5</accession>
<reference evidence="1" key="1">
    <citation type="submission" date="2021-07" db="EMBL/GenBank/DDBJ databases">
        <title>Draft genome sequence of carbapenem-resistant Aeromonas spp. in Japan.</title>
        <authorList>
            <person name="Maehana S."/>
            <person name="Suzuki M."/>
            <person name="Kitasato H."/>
        </authorList>
    </citation>
    <scope>NUCLEOTIDE SEQUENCE</scope>
    <source>
        <strain evidence="1">KAM348</strain>
    </source>
</reference>